<evidence type="ECO:0000256" key="1">
    <source>
        <dbReference type="SAM" id="MobiDB-lite"/>
    </source>
</evidence>
<proteinExistence type="predicted"/>
<dbReference type="RefSeq" id="WP_306051317.1">
    <property type="nucleotide sequence ID" value="NZ_CP120997.1"/>
</dbReference>
<evidence type="ECO:0000313" key="2">
    <source>
        <dbReference type="EMBL" id="WLQ32375.1"/>
    </source>
</evidence>
<name>A0ABY9HCY4_9ACTN</name>
<keyword evidence="3" id="KW-1185">Reference proteome</keyword>
<dbReference type="EMBL" id="CP120997">
    <property type="protein sequence ID" value="WLQ32375.1"/>
    <property type="molecule type" value="Genomic_DNA"/>
</dbReference>
<feature type="region of interest" description="Disordered" evidence="1">
    <location>
        <begin position="1"/>
        <end position="22"/>
    </location>
</feature>
<sequence>MAAGFGVPSGLDVGDRKRETTAGTSPELVITIVLQDQSKEMLIIGGADGSQLSWRVWEPRHRIMRQG</sequence>
<gene>
    <name evidence="2" type="ORF">P8A18_02445</name>
</gene>
<organism evidence="2 3">
    <name type="scientific">Streptomyces castrisilvae</name>
    <dbReference type="NCBI Taxonomy" id="3033811"/>
    <lineage>
        <taxon>Bacteria</taxon>
        <taxon>Bacillati</taxon>
        <taxon>Actinomycetota</taxon>
        <taxon>Actinomycetes</taxon>
        <taxon>Kitasatosporales</taxon>
        <taxon>Streptomycetaceae</taxon>
        <taxon>Streptomyces</taxon>
    </lineage>
</organism>
<dbReference type="Proteomes" id="UP001239522">
    <property type="component" value="Chromosome"/>
</dbReference>
<evidence type="ECO:0000313" key="3">
    <source>
        <dbReference type="Proteomes" id="UP001239522"/>
    </source>
</evidence>
<protein>
    <submittedName>
        <fullName evidence="2">Uncharacterized protein</fullName>
    </submittedName>
</protein>
<accession>A0ABY9HCY4</accession>
<reference evidence="2 3" key="1">
    <citation type="submission" date="2023-03" db="EMBL/GenBank/DDBJ databases">
        <title>Isolation and description of six Streptomyces strains from soil environments, able to metabolize different microbial glucans.</title>
        <authorList>
            <person name="Widen T."/>
            <person name="Larsbrink J."/>
        </authorList>
    </citation>
    <scope>NUCLEOTIDE SEQUENCE [LARGE SCALE GENOMIC DNA]</scope>
    <source>
        <strain evidence="2 3">Mut1</strain>
    </source>
</reference>